<dbReference type="Gene3D" id="2.60.40.10">
    <property type="entry name" value="Immunoglobulins"/>
    <property type="match status" value="11"/>
</dbReference>
<dbReference type="PANTHER" id="PTHR46730:SF4">
    <property type="entry name" value="POLYCYSTIC KIDNEY DISEASE PROTEIN 1-LIKE 1"/>
    <property type="match status" value="1"/>
</dbReference>
<dbReference type="OrthoDB" id="1521709at2"/>
<comment type="subcellular location">
    <subcellularLocation>
        <location evidence="1">Membrane</location>
        <topology evidence="1">Multi-pass membrane protein</topology>
    </subcellularLocation>
</comment>
<dbReference type="GO" id="GO:0005886">
    <property type="term" value="C:plasma membrane"/>
    <property type="evidence" value="ECO:0007669"/>
    <property type="project" value="TreeGrafter"/>
</dbReference>
<feature type="domain" description="PKD" evidence="7">
    <location>
        <begin position="1611"/>
        <end position="1646"/>
    </location>
</feature>
<dbReference type="InterPro" id="IPR013783">
    <property type="entry name" value="Ig-like_fold"/>
</dbReference>
<feature type="chain" id="PRO_5011655600" evidence="6">
    <location>
        <begin position="23"/>
        <end position="2350"/>
    </location>
</feature>
<dbReference type="InterPro" id="IPR000601">
    <property type="entry name" value="PKD_dom"/>
</dbReference>
<evidence type="ECO:0000256" key="2">
    <source>
        <dbReference type="ARBA" id="ARBA00022692"/>
    </source>
</evidence>
<feature type="domain" description="PKD" evidence="7">
    <location>
        <begin position="2105"/>
        <end position="2165"/>
    </location>
</feature>
<dbReference type="InterPro" id="IPR026444">
    <property type="entry name" value="Secre_tail"/>
</dbReference>
<dbReference type="Pfam" id="PF18911">
    <property type="entry name" value="PKD_4"/>
    <property type="match status" value="10"/>
</dbReference>
<organism evidence="8 9">
    <name type="scientific">Catalinimonas alkaloidigena</name>
    <dbReference type="NCBI Taxonomy" id="1075417"/>
    <lineage>
        <taxon>Bacteria</taxon>
        <taxon>Pseudomonadati</taxon>
        <taxon>Bacteroidota</taxon>
        <taxon>Cytophagia</taxon>
        <taxon>Cytophagales</taxon>
        <taxon>Catalimonadaceae</taxon>
        <taxon>Catalinimonas</taxon>
    </lineage>
</organism>
<dbReference type="STRING" id="1075417.SAMN05421823_10759"/>
<feature type="domain" description="PKD" evidence="7">
    <location>
        <begin position="1692"/>
        <end position="1740"/>
    </location>
</feature>
<feature type="domain" description="PKD" evidence="7">
    <location>
        <begin position="1781"/>
        <end position="1836"/>
    </location>
</feature>
<dbReference type="SUPFAM" id="SSF50974">
    <property type="entry name" value="Nitrous oxide reductase, N-terminal domain"/>
    <property type="match status" value="1"/>
</dbReference>
<dbReference type="InterPro" id="IPR035986">
    <property type="entry name" value="PKD_dom_sf"/>
</dbReference>
<keyword evidence="9" id="KW-1185">Reference proteome</keyword>
<dbReference type="PANTHER" id="PTHR46730">
    <property type="entry name" value="POLYCYSTIN-1"/>
    <property type="match status" value="1"/>
</dbReference>
<keyword evidence="4" id="KW-1133">Transmembrane helix</keyword>
<dbReference type="EMBL" id="FNFO01000007">
    <property type="protein sequence ID" value="SDL61719.1"/>
    <property type="molecule type" value="Genomic_DNA"/>
</dbReference>
<evidence type="ECO:0000259" key="7">
    <source>
        <dbReference type="PROSITE" id="PS50093"/>
    </source>
</evidence>
<keyword evidence="5" id="KW-0472">Membrane</keyword>
<dbReference type="GO" id="GO:0006816">
    <property type="term" value="P:calcium ion transport"/>
    <property type="evidence" value="ECO:0007669"/>
    <property type="project" value="TreeGrafter"/>
</dbReference>
<evidence type="ECO:0000256" key="3">
    <source>
        <dbReference type="ARBA" id="ARBA00022737"/>
    </source>
</evidence>
<accession>A0A1G9LIF2</accession>
<proteinExistence type="predicted"/>
<feature type="domain" description="PKD" evidence="7">
    <location>
        <begin position="1849"/>
        <end position="1911"/>
    </location>
</feature>
<evidence type="ECO:0000256" key="4">
    <source>
        <dbReference type="ARBA" id="ARBA00022989"/>
    </source>
</evidence>
<gene>
    <name evidence="8" type="ORF">SAMN05421823_10759</name>
</gene>
<evidence type="ECO:0000313" key="9">
    <source>
        <dbReference type="Proteomes" id="UP000198510"/>
    </source>
</evidence>
<protein>
    <submittedName>
        <fullName evidence="8">Por secretion system C-terminal sorting domain-containing protein</fullName>
    </submittedName>
</protein>
<feature type="domain" description="PKD" evidence="7">
    <location>
        <begin position="447"/>
        <end position="483"/>
    </location>
</feature>
<dbReference type="SMART" id="SM00089">
    <property type="entry name" value="PKD"/>
    <property type="match status" value="12"/>
</dbReference>
<dbReference type="SUPFAM" id="SSF49299">
    <property type="entry name" value="PKD domain"/>
    <property type="match status" value="10"/>
</dbReference>
<evidence type="ECO:0000256" key="6">
    <source>
        <dbReference type="SAM" id="SignalP"/>
    </source>
</evidence>
<keyword evidence="3" id="KW-0677">Repeat</keyword>
<reference evidence="8 9" key="1">
    <citation type="submission" date="2016-10" db="EMBL/GenBank/DDBJ databases">
        <authorList>
            <person name="de Groot N.N."/>
        </authorList>
    </citation>
    <scope>NUCLEOTIDE SEQUENCE [LARGE SCALE GENOMIC DNA]</scope>
    <source>
        <strain evidence="8 9">DSM 25186</strain>
    </source>
</reference>
<dbReference type="Proteomes" id="UP000198510">
    <property type="component" value="Unassembled WGS sequence"/>
</dbReference>
<feature type="domain" description="PKD" evidence="7">
    <location>
        <begin position="507"/>
        <end position="588"/>
    </location>
</feature>
<dbReference type="InterPro" id="IPR022409">
    <property type="entry name" value="PKD/Chitinase_dom"/>
</dbReference>
<sequence length="2350" mass="253687">MRALKPAYFLILSCLSFSLLKAQCLPTASVIPDTVCLEQSVQIAAQEDFANATYAWNFCTGPIGTFTVDTQQNIASATSANDARDITLVPDNNTWVAFVSSTGSNTLYRMNMPTGPLGNMGAAVEVNIPAAAGLNYPEEVKFVKDGNKWYALVANLASSTLTRLDFGTNLLNTQVSAVNLGNLGVLSGPRGIEIRKTASGYVAVVANNNSKSLAVLNFGNSLANTPTVSSTIVLPGAAQIIDVAVEQECGEWYGYALDNSTKQLYKVKLGTDFLSPTLLSVHSLGNISTNIPEVHIQWKAGQYYVFLLGSNGMVWVADGGKSLSSTELSQPSVFAQASSSNAFGMDWASVASELVCITLDSKTRRVNRFRVTPSCIVDGSNTSAAQPFVKFTKAGKAFIDLATTTEGGSVQRRTFPVWVKQTQAPLLDFSANKQCITEETIFEAIDGSEAISSWRWDFGDGTTAAGKRVSHRYAQPGEYMVTLVGGGSACGNTLRRGVRIYPAGTSYPESDMTPPTALCSQEPAQFTDASTWKDGTIRRWRWDFGNGQYSEEQHPVVTYADPGTYQVTLLASDSSGCGNPVTKTVVVQPGPDVAFAFSRVCFGDSVAFQDLTSFPNGTAFASRSWNFGDTASGTANYSSLPAPTHYYADTGTYTVTLVVSTANGCENILQKQVRIYALPEADFTYEMPAVALDSNYFTDVTKAIGQKVQTWHWDFGDGGTDTRQHPAHFYNQPGSYTVRLAILTEQGCADTLTKVVQVENRCPEVSFSLSATEVDAGEAITVTPAVSADAVSLEWDFCTGDLALDPLVQIGTLLPAGLAAASVPAVVQQDSVWFAFVASSTGNLYRAPLDSNLAPLRWDYVGNPSGKLSNVKELHLLKEGNTWYGLAINRDNQNLIRITFGSRLDNDDVLPMAEVVRSLGVTPSHLKIVQEKDAIFGFVVSEGSNVVRRLSFGSSVLALPTVEAISSPLLPSGISLRDLALVQDCNEWWGVLVSSATTYYRLEFGRSLANSPIIKNLTNRVRTADGEVMLLDNPVSVSALQEGGAFYALVHNASGVLWRMQFGASMRNDEVAGTRFANLGMANLEGVRYAKRGSTWAGWGVNRSTRQPYRVMFPNACHASVATVQTTSAEPQTLTYAKGGDYQLALRVTNARGDARSVSRSIHVNAKETTPITCEWAGFNAPATVCAFDSVSLQNVSGAQATNFSWDFCVGELLKTPTTRTTVSGLAGNLYLGLEPVWYQGKWYLFSPLFDASAKASLGRYTLSSDMSTVTASTNWGNVGGTLNYPGHLRIVEDHSAWWGLVANRADYTLTRLGFGNALTNDPTAEALPLINRANGDLELVKDPRDGWVALVSSQTDNNLAVLQFGSSLANGPTLSYIVPGTAGIPGTTALEAMGVIRECDHWYVLLNAPTVERFYLLDFGNSLLNTPTLENISFQIPGVTDVNELTLVRDGGNILAFMSLNGGEIVRANFGASIRNTPTLTRFSNLGVERPWGLKFVQNGSTWTTFVAHNATTGAKSIKRLVFPENCGLATAPVRKGAAPGPLVYTEPGLHQLSLTASDANGNTTTFTRSIQVQMPVRPDFETAGGQCVGQPISFLETTTVSAGGIQGVRWDFGDGTSSSEFSPQHSYTATGTYTVRLTVTSTLGCVIPKEHTLRIYPKPHPDFTYEAEPCANDSIVFRDVSQFATDTIRTWSWNFAGLGTSREQNPVFIFPEAGTYPVTLTVRGVSGCDTSVTRNVTLKQGPVVDFAVNGKQAQTLQFCLGEILSFQSAVDLKGTAQQSFAWNFGDGTSSNEPNPVHVFSTPGTYRVALTVANDLGCTTTRSRQVQVRTLPSADFSFTANCVGNTTTFTVTNVSTDSNYDLQWNFGDGTEATGDVVRHTYDSAGTYNVRLTILTQFGCASTTVQQVPVTNAPAAQFAFAQTCGSSQVDFSNQGLTGTGVVYAWSFGDLAAGQANFSAEENPAHAFTAPGRYRVALQVTDLASNCSSVVQQWVDVYEAGNAAFAYEGQCVNQPTQFWNQSTLEGDSVVRYHWDFAGIDSSQLQHPSFTFPDTGRYEVHLAIETARGCFDDTTLWVQVFAFPIADFTYGSTSGPLPLAVNFTNLTQNASSFEWTFGDGATSTDASPVHAFAEEGAFEVVLIARSEGGCADTLRQVVNIEEQVRQDVHLTNLEVMENAGSLTVRAELKNEGNTTITGLTLRAELGNDVILQEQWIGELRPGGTVTHTFASRLLNRAALPYLCVAVDALPAETQVENNRLCNVRTTQLQVFEPYPNPVNHQAELMYVLPTDGRVELQVVDMTGQEALREVNETAAAGVHRHQLLVEALRPGVYHVVVLYAEQRVVRKLVVLH</sequence>
<feature type="domain" description="PKD" evidence="7">
    <location>
        <begin position="710"/>
        <end position="759"/>
    </location>
</feature>
<feature type="domain" description="PKD" evidence="7">
    <location>
        <begin position="616"/>
        <end position="675"/>
    </location>
</feature>
<feature type="domain" description="PKD" evidence="7">
    <location>
        <begin position="1937"/>
        <end position="1988"/>
    </location>
</feature>
<evidence type="ECO:0000256" key="5">
    <source>
        <dbReference type="ARBA" id="ARBA00023136"/>
    </source>
</evidence>
<dbReference type="InterPro" id="IPR011045">
    <property type="entry name" value="N2O_reductase_N"/>
</dbReference>
<evidence type="ECO:0000256" key="1">
    <source>
        <dbReference type="ARBA" id="ARBA00004141"/>
    </source>
</evidence>
<keyword evidence="2" id="KW-0812">Transmembrane</keyword>
<evidence type="ECO:0000313" key="8">
    <source>
        <dbReference type="EMBL" id="SDL61719.1"/>
    </source>
</evidence>
<name>A0A1G9LIF2_9BACT</name>
<keyword evidence="6" id="KW-0732">Signal</keyword>
<feature type="signal peptide" evidence="6">
    <location>
        <begin position="1"/>
        <end position="22"/>
    </location>
</feature>
<dbReference type="CDD" id="cd00146">
    <property type="entry name" value="PKD"/>
    <property type="match status" value="10"/>
</dbReference>
<dbReference type="NCBIfam" id="TIGR04183">
    <property type="entry name" value="Por_Secre_tail"/>
    <property type="match status" value="1"/>
</dbReference>
<dbReference type="PROSITE" id="PS50093">
    <property type="entry name" value="PKD"/>
    <property type="match status" value="10"/>
</dbReference>
<dbReference type="GO" id="GO:0005261">
    <property type="term" value="F:monoatomic cation channel activity"/>
    <property type="evidence" value="ECO:0007669"/>
    <property type="project" value="TreeGrafter"/>
</dbReference>